<evidence type="ECO:0000259" key="14">
    <source>
        <dbReference type="PROSITE" id="PS50885"/>
    </source>
</evidence>
<keyword evidence="5 16" id="KW-0808">Transferase</keyword>
<reference evidence="16 17" key="3">
    <citation type="submission" date="2020-08" db="EMBL/GenBank/DDBJ databases">
        <title>Genomic Encyclopedia of Type Strains, Phase IV (KMG-IV): sequencing the most valuable type-strain genomes for metagenomic binning, comparative biology and taxonomic classification.</title>
        <authorList>
            <person name="Goeker M."/>
        </authorList>
    </citation>
    <scope>NUCLEOTIDE SEQUENCE [LARGE SCALE GENOMIC DNA]</scope>
    <source>
        <strain evidence="16 17">DSM 24105</strain>
    </source>
</reference>
<accession>A0A7W6AJI2</accession>
<dbReference type="InterPro" id="IPR003660">
    <property type="entry name" value="HAMP_dom"/>
</dbReference>
<dbReference type="Pfam" id="PF02518">
    <property type="entry name" value="HATPase_c"/>
    <property type="match status" value="1"/>
</dbReference>
<reference evidence="18" key="2">
    <citation type="journal article" date="2019" name="Int. J. Syst. Evol. Microbiol.">
        <title>The Global Catalogue of Microorganisms (GCM) 10K type strain sequencing project: providing services to taxonomists for standard genome sequencing and annotation.</title>
        <authorList>
            <consortium name="The Broad Institute Genomics Platform"/>
            <consortium name="The Broad Institute Genome Sequencing Center for Infectious Disease"/>
            <person name="Wu L."/>
            <person name="Ma J."/>
        </authorList>
    </citation>
    <scope>NUCLEOTIDE SEQUENCE [LARGE SCALE GENOMIC DNA]</scope>
    <source>
        <strain evidence="18">NBRC 107710</strain>
    </source>
</reference>
<keyword evidence="7" id="KW-0547">Nucleotide-binding</keyword>
<dbReference type="GO" id="GO:0005524">
    <property type="term" value="F:ATP binding"/>
    <property type="evidence" value="ECO:0007669"/>
    <property type="project" value="UniProtKB-KW"/>
</dbReference>
<dbReference type="AlphaFoldDB" id="A0A7W6AJI2"/>
<evidence type="ECO:0000256" key="5">
    <source>
        <dbReference type="ARBA" id="ARBA00022679"/>
    </source>
</evidence>
<dbReference type="InterPro" id="IPR003594">
    <property type="entry name" value="HATPase_dom"/>
</dbReference>
<protein>
    <recommendedName>
        <fullName evidence="3">histidine kinase</fullName>
        <ecNumber evidence="3">2.7.13.3</ecNumber>
    </recommendedName>
</protein>
<dbReference type="SMART" id="SM00388">
    <property type="entry name" value="HisKA"/>
    <property type="match status" value="1"/>
</dbReference>
<keyword evidence="11" id="KW-0902">Two-component regulatory system</keyword>
<dbReference type="RefSeq" id="WP_183501734.1">
    <property type="nucleotide sequence ID" value="NZ_BSPG01000020.1"/>
</dbReference>
<comment type="caution">
    <text evidence="16">The sequence shown here is derived from an EMBL/GenBank/DDBJ whole genome shotgun (WGS) entry which is preliminary data.</text>
</comment>
<evidence type="ECO:0000313" key="16">
    <source>
        <dbReference type="EMBL" id="MBB3900962.1"/>
    </source>
</evidence>
<sequence>MSALRTRLFAILVVATGLIWLSAVLWIYVSSKREVEHFVDTQLQEAARMVISVADRVTPGSRTGALETPIPALGYEHQLTCQIWSLSGGMLARSSGAPEHRMTDTASGYSEREINGETWRVFTLEDPGKGLRVMVGDRVGMRERLATDLVRSFLMPMILVVPLLGLLIWVSLGRGLRPLRRMARDLSARDADDMRPIDAGRAPAEVRPLADALNALFLKVETARRHERTVTAFAAHELRTPLAGLKTQAQVAMATTDPGVVKAALRQILVAVDQTTRLVRQLLDAARLDAETEERPLVDVEVGALIAETVGGMRVGDGIRTIVDPRLADLRMRGDPESLRLAIRNLHENAIQHMGAGTVEWGLSPTGAGFFVRDEGPGIPEEELPHVTTRFFRGRNKSASGSGLGLAITEMAARRSRLALRLRNRPDGSGLQVNLDAA</sequence>
<evidence type="ECO:0000256" key="12">
    <source>
        <dbReference type="SAM" id="Phobius"/>
    </source>
</evidence>
<dbReference type="GO" id="GO:0000155">
    <property type="term" value="F:phosphorelay sensor kinase activity"/>
    <property type="evidence" value="ECO:0007669"/>
    <property type="project" value="InterPro"/>
</dbReference>
<comment type="catalytic activity">
    <reaction evidence="1">
        <text>ATP + protein L-histidine = ADP + protein N-phospho-L-histidine.</text>
        <dbReference type="EC" id="2.7.13.3"/>
    </reaction>
</comment>
<dbReference type="Gene3D" id="1.10.287.130">
    <property type="match status" value="1"/>
</dbReference>
<dbReference type="Proteomes" id="UP000517759">
    <property type="component" value="Unassembled WGS sequence"/>
</dbReference>
<dbReference type="InterPro" id="IPR003661">
    <property type="entry name" value="HisK_dim/P_dom"/>
</dbReference>
<evidence type="ECO:0000256" key="9">
    <source>
        <dbReference type="ARBA" id="ARBA00022840"/>
    </source>
</evidence>
<feature type="domain" description="HAMP" evidence="14">
    <location>
        <begin position="173"/>
        <end position="225"/>
    </location>
</feature>
<dbReference type="InterPro" id="IPR036890">
    <property type="entry name" value="HATPase_C_sf"/>
</dbReference>
<dbReference type="PANTHER" id="PTHR45436:SF14">
    <property type="entry name" value="SENSOR PROTEIN QSEC"/>
    <property type="match status" value="1"/>
</dbReference>
<dbReference type="SUPFAM" id="SSF55874">
    <property type="entry name" value="ATPase domain of HSP90 chaperone/DNA topoisomerase II/histidine kinase"/>
    <property type="match status" value="1"/>
</dbReference>
<dbReference type="EMBL" id="JACIDN010000001">
    <property type="protein sequence ID" value="MBB3900962.1"/>
    <property type="molecule type" value="Genomic_DNA"/>
</dbReference>
<keyword evidence="10 12" id="KW-1133">Transmembrane helix</keyword>
<dbReference type="SUPFAM" id="SSF47384">
    <property type="entry name" value="Homodimeric domain of signal transducing histidine kinase"/>
    <property type="match status" value="1"/>
</dbReference>
<feature type="transmembrane region" description="Helical" evidence="12">
    <location>
        <begin position="7"/>
        <end position="29"/>
    </location>
</feature>
<organism evidence="16 17">
    <name type="scientific">Methylobacterium brachythecii</name>
    <dbReference type="NCBI Taxonomy" id="1176177"/>
    <lineage>
        <taxon>Bacteria</taxon>
        <taxon>Pseudomonadati</taxon>
        <taxon>Pseudomonadota</taxon>
        <taxon>Alphaproteobacteria</taxon>
        <taxon>Hyphomicrobiales</taxon>
        <taxon>Methylobacteriaceae</taxon>
        <taxon>Methylobacterium</taxon>
    </lineage>
</organism>
<evidence type="ECO:0000313" key="18">
    <source>
        <dbReference type="Proteomes" id="UP001156881"/>
    </source>
</evidence>
<evidence type="ECO:0000259" key="13">
    <source>
        <dbReference type="PROSITE" id="PS50109"/>
    </source>
</evidence>
<evidence type="ECO:0000256" key="10">
    <source>
        <dbReference type="ARBA" id="ARBA00022989"/>
    </source>
</evidence>
<dbReference type="CDD" id="cd00082">
    <property type="entry name" value="HisKA"/>
    <property type="match status" value="1"/>
</dbReference>
<dbReference type="PROSITE" id="PS50109">
    <property type="entry name" value="HIS_KIN"/>
    <property type="match status" value="1"/>
</dbReference>
<feature type="transmembrane region" description="Helical" evidence="12">
    <location>
        <begin position="153"/>
        <end position="172"/>
    </location>
</feature>
<dbReference type="Gene3D" id="3.30.565.10">
    <property type="entry name" value="Histidine kinase-like ATPase, C-terminal domain"/>
    <property type="match status" value="1"/>
</dbReference>
<dbReference type="InterPro" id="IPR013727">
    <property type="entry name" value="2CSK_N"/>
</dbReference>
<evidence type="ECO:0000256" key="2">
    <source>
        <dbReference type="ARBA" id="ARBA00004141"/>
    </source>
</evidence>
<evidence type="ECO:0000313" key="15">
    <source>
        <dbReference type="EMBL" id="GLS45263.1"/>
    </source>
</evidence>
<name>A0A7W6AJI2_9HYPH</name>
<dbReference type="SMART" id="SM00387">
    <property type="entry name" value="HATPase_c"/>
    <property type="match status" value="1"/>
</dbReference>
<reference evidence="15" key="1">
    <citation type="journal article" date="2014" name="Int. J. Syst. Evol. Microbiol.">
        <title>Complete genome of a new Firmicutes species belonging to the dominant human colonic microbiota ('Ruminococcus bicirculans') reveals two chromosomes and a selective capacity to utilize plant glucans.</title>
        <authorList>
            <consortium name="NISC Comparative Sequencing Program"/>
            <person name="Wegmann U."/>
            <person name="Louis P."/>
            <person name="Goesmann A."/>
            <person name="Henrissat B."/>
            <person name="Duncan S.H."/>
            <person name="Flint H.J."/>
        </authorList>
    </citation>
    <scope>NUCLEOTIDE SEQUENCE</scope>
    <source>
        <strain evidence="15">NBRC 107710</strain>
    </source>
</reference>
<evidence type="ECO:0000256" key="7">
    <source>
        <dbReference type="ARBA" id="ARBA00022741"/>
    </source>
</evidence>
<feature type="domain" description="Histidine kinase" evidence="13">
    <location>
        <begin position="233"/>
        <end position="438"/>
    </location>
</feature>
<dbReference type="Pfam" id="PF00512">
    <property type="entry name" value="HisKA"/>
    <property type="match status" value="1"/>
</dbReference>
<evidence type="ECO:0000313" key="17">
    <source>
        <dbReference type="Proteomes" id="UP000517759"/>
    </source>
</evidence>
<dbReference type="PANTHER" id="PTHR45436">
    <property type="entry name" value="SENSOR HISTIDINE KINASE YKOH"/>
    <property type="match status" value="1"/>
</dbReference>
<evidence type="ECO:0000256" key="1">
    <source>
        <dbReference type="ARBA" id="ARBA00000085"/>
    </source>
</evidence>
<evidence type="ECO:0000256" key="3">
    <source>
        <dbReference type="ARBA" id="ARBA00012438"/>
    </source>
</evidence>
<dbReference type="PROSITE" id="PS50885">
    <property type="entry name" value="HAMP"/>
    <property type="match status" value="1"/>
</dbReference>
<evidence type="ECO:0000256" key="11">
    <source>
        <dbReference type="ARBA" id="ARBA00023012"/>
    </source>
</evidence>
<dbReference type="GO" id="GO:0005886">
    <property type="term" value="C:plasma membrane"/>
    <property type="evidence" value="ECO:0007669"/>
    <property type="project" value="TreeGrafter"/>
</dbReference>
<keyword evidence="12" id="KW-0472">Membrane</keyword>
<keyword evidence="6 12" id="KW-0812">Transmembrane</keyword>
<evidence type="ECO:0000256" key="6">
    <source>
        <dbReference type="ARBA" id="ARBA00022692"/>
    </source>
</evidence>
<dbReference type="InterPro" id="IPR005467">
    <property type="entry name" value="His_kinase_dom"/>
</dbReference>
<proteinExistence type="predicted"/>
<comment type="subcellular location">
    <subcellularLocation>
        <location evidence="2">Membrane</location>
        <topology evidence="2">Multi-pass membrane protein</topology>
    </subcellularLocation>
</comment>
<dbReference type="InterPro" id="IPR036097">
    <property type="entry name" value="HisK_dim/P_sf"/>
</dbReference>
<reference evidence="15" key="4">
    <citation type="submission" date="2023-01" db="EMBL/GenBank/DDBJ databases">
        <title>Draft genome sequence of Methylobacterium brachythecii strain NBRC 107710.</title>
        <authorList>
            <person name="Sun Q."/>
            <person name="Mori K."/>
        </authorList>
    </citation>
    <scope>NUCLEOTIDE SEQUENCE</scope>
    <source>
        <strain evidence="15">NBRC 107710</strain>
    </source>
</reference>
<keyword evidence="8 16" id="KW-0418">Kinase</keyword>
<dbReference type="Pfam" id="PF08521">
    <property type="entry name" value="2CSK_N"/>
    <property type="match status" value="1"/>
</dbReference>
<evidence type="ECO:0000256" key="4">
    <source>
        <dbReference type="ARBA" id="ARBA00022553"/>
    </source>
</evidence>
<dbReference type="Proteomes" id="UP001156881">
    <property type="component" value="Unassembled WGS sequence"/>
</dbReference>
<dbReference type="EC" id="2.7.13.3" evidence="3"/>
<keyword evidence="18" id="KW-1185">Reference proteome</keyword>
<gene>
    <name evidence="15" type="ORF">GCM10007884_32520</name>
    <name evidence="16" type="ORF">GGR33_000442</name>
</gene>
<dbReference type="EMBL" id="BSPG01000020">
    <property type="protein sequence ID" value="GLS45263.1"/>
    <property type="molecule type" value="Genomic_DNA"/>
</dbReference>
<keyword evidence="4" id="KW-0597">Phosphoprotein</keyword>
<evidence type="ECO:0000256" key="8">
    <source>
        <dbReference type="ARBA" id="ARBA00022777"/>
    </source>
</evidence>
<dbReference type="InterPro" id="IPR050428">
    <property type="entry name" value="TCS_sensor_his_kinase"/>
</dbReference>
<keyword evidence="9" id="KW-0067">ATP-binding</keyword>